<dbReference type="AlphaFoldDB" id="A0A917QGP8"/>
<dbReference type="InterPro" id="IPR036962">
    <property type="entry name" value="Glyco_hydro_3_N_sf"/>
</dbReference>
<feature type="domain" description="Glycoside hydrolase family 3 N-terminal" evidence="6">
    <location>
        <begin position="29"/>
        <end position="294"/>
    </location>
</feature>
<dbReference type="Proteomes" id="UP000600449">
    <property type="component" value="Unassembled WGS sequence"/>
</dbReference>
<dbReference type="EMBL" id="BMMF01000014">
    <property type="protein sequence ID" value="GGK49751.1"/>
    <property type="molecule type" value="Genomic_DNA"/>
</dbReference>
<evidence type="ECO:0000313" key="7">
    <source>
        <dbReference type="EMBL" id="GGK49751.1"/>
    </source>
</evidence>
<dbReference type="SUPFAM" id="SSF51445">
    <property type="entry name" value="(Trans)glycosidases"/>
    <property type="match status" value="1"/>
</dbReference>
<reference evidence="7 8" key="1">
    <citation type="journal article" date="2014" name="Int. J. Syst. Evol. Microbiol.">
        <title>Complete genome sequence of Corynebacterium casei LMG S-19264T (=DSM 44701T), isolated from a smear-ripened cheese.</title>
        <authorList>
            <consortium name="US DOE Joint Genome Institute (JGI-PGF)"/>
            <person name="Walter F."/>
            <person name="Albersmeier A."/>
            <person name="Kalinowski J."/>
            <person name="Ruckert C."/>
        </authorList>
    </citation>
    <scope>NUCLEOTIDE SEQUENCE [LARGE SCALE GENOMIC DNA]</scope>
    <source>
        <strain evidence="7 8">CGMCC 1.9161</strain>
    </source>
</reference>
<dbReference type="GO" id="GO:0005975">
    <property type="term" value="P:carbohydrate metabolic process"/>
    <property type="evidence" value="ECO:0007669"/>
    <property type="project" value="InterPro"/>
</dbReference>
<sequence length="340" mass="35633">MPSAMILGLAGTVVTPEEAAFFRDGDPWGFILFRRNVESPDQVRALCAALRAAVGRDAPILVDQEGGRVQRLGPPHWAKHPPAAAYHRLDLSLEERLALCRLGARLIAAELADVGIDVDCVPCLDVPVPGADGIIGDRAYADVPDLVARYGRAAAQGLLDEGVLPVIKHMPGHGRAGVDSHLALPRVDTPRADLEAHDFPPFAALADMPLGMTAHVVYEAIDDEAPATTSARVIAEVIRGALAFDGLLMTDDLGMHALAGSFDARARASLAAGCDVILHCSGAMDEMRGVASVTPALAGDAARRAEAALARRRRPAEPLDLVDARARLAAALAPVLAPSA</sequence>
<comment type="caution">
    <text evidence="7">The sequence shown here is derived from an EMBL/GenBank/DDBJ whole genome shotgun (WGS) entry which is preliminary data.</text>
</comment>
<dbReference type="Gene3D" id="3.20.20.300">
    <property type="entry name" value="Glycoside hydrolase, family 3, N-terminal domain"/>
    <property type="match status" value="1"/>
</dbReference>
<comment type="catalytic activity">
    <reaction evidence="1">
        <text>Hydrolysis of terminal non-reducing N-acetyl-D-hexosamine residues in N-acetyl-beta-D-hexosaminides.</text>
        <dbReference type="EC" id="3.2.1.52"/>
    </reaction>
</comment>
<dbReference type="RefSeq" id="WP_188915124.1">
    <property type="nucleotide sequence ID" value="NZ_BMMF01000014.1"/>
</dbReference>
<comment type="similarity">
    <text evidence="2">Belongs to the glycosyl hydrolase 3 family.</text>
</comment>
<organism evidence="7 8">
    <name type="scientific">Salinarimonas ramus</name>
    <dbReference type="NCBI Taxonomy" id="690164"/>
    <lineage>
        <taxon>Bacteria</taxon>
        <taxon>Pseudomonadati</taxon>
        <taxon>Pseudomonadota</taxon>
        <taxon>Alphaproteobacteria</taxon>
        <taxon>Hyphomicrobiales</taxon>
        <taxon>Salinarimonadaceae</taxon>
        <taxon>Salinarimonas</taxon>
    </lineage>
</organism>
<dbReference type="GO" id="GO:0009254">
    <property type="term" value="P:peptidoglycan turnover"/>
    <property type="evidence" value="ECO:0007669"/>
    <property type="project" value="TreeGrafter"/>
</dbReference>
<keyword evidence="8" id="KW-1185">Reference proteome</keyword>
<name>A0A917QGP8_9HYPH</name>
<gene>
    <name evidence="7" type="ORF">GCM10011322_40940</name>
</gene>
<evidence type="ECO:0000256" key="1">
    <source>
        <dbReference type="ARBA" id="ARBA00001231"/>
    </source>
</evidence>
<dbReference type="InterPro" id="IPR017853">
    <property type="entry name" value="GH"/>
</dbReference>
<keyword evidence="4" id="KW-0378">Hydrolase</keyword>
<proteinExistence type="inferred from homology"/>
<dbReference type="InterPro" id="IPR050226">
    <property type="entry name" value="NagZ_Beta-hexosaminidase"/>
</dbReference>
<evidence type="ECO:0000256" key="3">
    <source>
        <dbReference type="ARBA" id="ARBA00012663"/>
    </source>
</evidence>
<dbReference type="GO" id="GO:0004563">
    <property type="term" value="F:beta-N-acetylhexosaminidase activity"/>
    <property type="evidence" value="ECO:0007669"/>
    <property type="project" value="UniProtKB-EC"/>
</dbReference>
<dbReference type="PANTHER" id="PTHR30480">
    <property type="entry name" value="BETA-HEXOSAMINIDASE-RELATED"/>
    <property type="match status" value="1"/>
</dbReference>
<keyword evidence="5" id="KW-0326">Glycosidase</keyword>
<evidence type="ECO:0000259" key="6">
    <source>
        <dbReference type="Pfam" id="PF00933"/>
    </source>
</evidence>
<dbReference type="EC" id="3.2.1.52" evidence="3"/>
<protein>
    <recommendedName>
        <fullName evidence="3">beta-N-acetylhexosaminidase</fullName>
        <ecNumber evidence="3">3.2.1.52</ecNumber>
    </recommendedName>
</protein>
<dbReference type="Pfam" id="PF00933">
    <property type="entry name" value="Glyco_hydro_3"/>
    <property type="match status" value="1"/>
</dbReference>
<evidence type="ECO:0000313" key="8">
    <source>
        <dbReference type="Proteomes" id="UP000600449"/>
    </source>
</evidence>
<accession>A0A917QGP8</accession>
<dbReference type="PANTHER" id="PTHR30480:SF13">
    <property type="entry name" value="BETA-HEXOSAMINIDASE"/>
    <property type="match status" value="1"/>
</dbReference>
<evidence type="ECO:0000256" key="4">
    <source>
        <dbReference type="ARBA" id="ARBA00022801"/>
    </source>
</evidence>
<dbReference type="InterPro" id="IPR001764">
    <property type="entry name" value="Glyco_hydro_3_N"/>
</dbReference>
<evidence type="ECO:0000256" key="2">
    <source>
        <dbReference type="ARBA" id="ARBA00005336"/>
    </source>
</evidence>
<dbReference type="NCBIfam" id="NF003740">
    <property type="entry name" value="PRK05337.1"/>
    <property type="match status" value="1"/>
</dbReference>
<evidence type="ECO:0000256" key="5">
    <source>
        <dbReference type="ARBA" id="ARBA00023295"/>
    </source>
</evidence>